<proteinExistence type="predicted"/>
<organism evidence="2 3">
    <name type="scientific">Rubroshorea leprosula</name>
    <dbReference type="NCBI Taxonomy" id="152421"/>
    <lineage>
        <taxon>Eukaryota</taxon>
        <taxon>Viridiplantae</taxon>
        <taxon>Streptophyta</taxon>
        <taxon>Embryophyta</taxon>
        <taxon>Tracheophyta</taxon>
        <taxon>Spermatophyta</taxon>
        <taxon>Magnoliopsida</taxon>
        <taxon>eudicotyledons</taxon>
        <taxon>Gunneridae</taxon>
        <taxon>Pentapetalae</taxon>
        <taxon>rosids</taxon>
        <taxon>malvids</taxon>
        <taxon>Malvales</taxon>
        <taxon>Dipterocarpaceae</taxon>
        <taxon>Rubroshorea</taxon>
    </lineage>
</organism>
<keyword evidence="3" id="KW-1185">Reference proteome</keyword>
<protein>
    <submittedName>
        <fullName evidence="2">Uncharacterized protein</fullName>
    </submittedName>
</protein>
<feature type="region of interest" description="Disordered" evidence="1">
    <location>
        <begin position="1"/>
        <end position="25"/>
    </location>
</feature>
<dbReference type="EMBL" id="BPVZ01000028">
    <property type="protein sequence ID" value="GKV08266.1"/>
    <property type="molecule type" value="Genomic_DNA"/>
</dbReference>
<dbReference type="AlphaFoldDB" id="A0AAV5J6Z1"/>
<evidence type="ECO:0000313" key="2">
    <source>
        <dbReference type="EMBL" id="GKV08266.1"/>
    </source>
</evidence>
<comment type="caution">
    <text evidence="2">The sequence shown here is derived from an EMBL/GenBank/DDBJ whole genome shotgun (WGS) entry which is preliminary data.</text>
</comment>
<dbReference type="Proteomes" id="UP001054252">
    <property type="component" value="Unassembled WGS sequence"/>
</dbReference>
<gene>
    <name evidence="2" type="ORF">SLEP1_g19923</name>
</gene>
<reference evidence="2 3" key="1">
    <citation type="journal article" date="2021" name="Commun. Biol.">
        <title>The genome of Shorea leprosula (Dipterocarpaceae) highlights the ecological relevance of drought in aseasonal tropical rainforests.</title>
        <authorList>
            <person name="Ng K.K.S."/>
            <person name="Kobayashi M.J."/>
            <person name="Fawcett J.A."/>
            <person name="Hatakeyama M."/>
            <person name="Paape T."/>
            <person name="Ng C.H."/>
            <person name="Ang C.C."/>
            <person name="Tnah L.H."/>
            <person name="Lee C.T."/>
            <person name="Nishiyama T."/>
            <person name="Sese J."/>
            <person name="O'Brien M.J."/>
            <person name="Copetti D."/>
            <person name="Mohd Noor M.I."/>
            <person name="Ong R.C."/>
            <person name="Putra M."/>
            <person name="Sireger I.Z."/>
            <person name="Indrioko S."/>
            <person name="Kosugi Y."/>
            <person name="Izuno A."/>
            <person name="Isagi Y."/>
            <person name="Lee S.L."/>
            <person name="Shimizu K.K."/>
        </authorList>
    </citation>
    <scope>NUCLEOTIDE SEQUENCE [LARGE SCALE GENOMIC DNA]</scope>
    <source>
        <strain evidence="2">214</strain>
    </source>
</reference>
<evidence type="ECO:0000256" key="1">
    <source>
        <dbReference type="SAM" id="MobiDB-lite"/>
    </source>
</evidence>
<sequence length="85" mass="9090">MVMAENEAGDDQKEVKSPWKTPVIDGDKAADASVMGTESWPALADSHNRSNTPPAASDAPTAIPTTGQIFNLYFGVLYSFVSLFI</sequence>
<accession>A0AAV5J6Z1</accession>
<evidence type="ECO:0000313" key="3">
    <source>
        <dbReference type="Proteomes" id="UP001054252"/>
    </source>
</evidence>
<name>A0AAV5J6Z1_9ROSI</name>